<reference evidence="8" key="2">
    <citation type="submission" date="2014-05" db="EMBL/GenBank/DDBJ databases">
        <title>The genome sequences of chimpanzee malaria parasites reveal the path to human adaptation.</title>
        <authorList>
            <person name="Otto T.D."/>
            <person name="Rayner J.C."/>
            <person name="Boehme U."/>
            <person name="Pain A."/>
            <person name="Spottiswoode N."/>
            <person name="Sanders M."/>
            <person name="Quail M."/>
            <person name="Ollomo B."/>
            <person name="Renaud F."/>
            <person name="Thomas A.W."/>
            <person name="Prugnolle F."/>
            <person name="Conway D.J."/>
            <person name="Newbold C."/>
            <person name="Berriman M."/>
        </authorList>
    </citation>
    <scope>NUCLEOTIDE SEQUENCE [LARGE SCALE GENOMIC DNA]</scope>
    <source>
        <strain evidence="8">CDC</strain>
    </source>
</reference>
<feature type="region of interest" description="Disordered" evidence="1">
    <location>
        <begin position="1204"/>
        <end position="1243"/>
    </location>
</feature>
<feature type="domain" description="Plasmodium falciparum erythrocyte membrane protein 1 acidic terminal segment" evidence="4">
    <location>
        <begin position="1901"/>
        <end position="2358"/>
    </location>
</feature>
<feature type="domain" description="Plasmodium falciparum erythrocyte membrane protein-1 N-terminal segment" evidence="5">
    <location>
        <begin position="17"/>
        <end position="52"/>
    </location>
</feature>
<dbReference type="InterPro" id="IPR029210">
    <property type="entry name" value="PfEMP1_NTS"/>
</dbReference>
<feature type="compositionally biased region" description="Polar residues" evidence="1">
    <location>
        <begin position="1017"/>
        <end position="1031"/>
    </location>
</feature>
<dbReference type="Pfam" id="PF15445">
    <property type="entry name" value="ATS"/>
    <property type="match status" value="1"/>
</dbReference>
<accession>A0A060S1I4</accession>
<evidence type="ECO:0000259" key="4">
    <source>
        <dbReference type="Pfam" id="PF15445"/>
    </source>
</evidence>
<name>A0A060S1I4_PLARE</name>
<feature type="domain" description="Duffy-antigen binding" evidence="3">
    <location>
        <begin position="121"/>
        <end position="310"/>
    </location>
</feature>
<dbReference type="FunFam" id="1.10.1900.40:FF:000001">
    <property type="entry name" value="Erythrocyte membrane protein 1"/>
    <property type="match status" value="1"/>
</dbReference>
<dbReference type="InterPro" id="IPR029211">
    <property type="entry name" value="PfEMP1_ATS"/>
</dbReference>
<dbReference type="VEuPathDB" id="PlasmoDB:PRG01_0811800"/>
<dbReference type="VEuPathDB" id="PlasmoDB:PRCDC_1240000"/>
<dbReference type="GO" id="GO:0046789">
    <property type="term" value="F:host cell surface receptor binding"/>
    <property type="evidence" value="ECO:0007669"/>
    <property type="project" value="InterPro"/>
</dbReference>
<keyword evidence="9" id="KW-1185">Reference proteome</keyword>
<evidence type="ECO:0000313" key="9">
    <source>
        <dbReference type="Proteomes" id="UP000027581"/>
    </source>
</evidence>
<dbReference type="Gene3D" id="1.20.58.830">
    <property type="match status" value="3"/>
</dbReference>
<feature type="compositionally biased region" description="Polar residues" evidence="1">
    <location>
        <begin position="1744"/>
        <end position="1754"/>
    </location>
</feature>
<feature type="domain" description="Cysteine-rich interdomain region 1 gamma" evidence="6">
    <location>
        <begin position="1537"/>
        <end position="1587"/>
    </location>
</feature>
<feature type="compositionally biased region" description="Low complexity" evidence="1">
    <location>
        <begin position="2233"/>
        <end position="2249"/>
    </location>
</feature>
<dbReference type="InterPro" id="IPR008602">
    <property type="entry name" value="Duffy-antigen-binding"/>
</dbReference>
<reference evidence="8" key="1">
    <citation type="submission" date="2014-01" db="EMBL/GenBank/DDBJ databases">
        <authorList>
            <person name="Aslett M."/>
        </authorList>
    </citation>
    <scope>NUCLEOTIDE SEQUENCE</scope>
    <source>
        <strain evidence="8">CDC</strain>
    </source>
</reference>
<dbReference type="Proteomes" id="UP000027581">
    <property type="component" value="Unassembled WGS sequence"/>
</dbReference>
<feature type="region of interest" description="Disordered" evidence="1">
    <location>
        <begin position="909"/>
        <end position="960"/>
    </location>
</feature>
<evidence type="ECO:0000259" key="6">
    <source>
        <dbReference type="Pfam" id="PF18562"/>
    </source>
</evidence>
<feature type="compositionally biased region" description="Basic and acidic residues" evidence="1">
    <location>
        <begin position="1810"/>
        <end position="1823"/>
    </location>
</feature>
<feature type="region of interest" description="Disordered" evidence="1">
    <location>
        <begin position="1739"/>
        <end position="1888"/>
    </location>
</feature>
<evidence type="ECO:0000259" key="3">
    <source>
        <dbReference type="Pfam" id="PF05424"/>
    </source>
</evidence>
<feature type="compositionally biased region" description="Low complexity" evidence="1">
    <location>
        <begin position="1116"/>
        <end position="1134"/>
    </location>
</feature>
<dbReference type="EMBL" id="HG810773">
    <property type="protein sequence ID" value="CDO65682.1"/>
    <property type="molecule type" value="Genomic_DNA"/>
</dbReference>
<feature type="domain" description="Duffy-binding-like" evidence="7">
    <location>
        <begin position="314"/>
        <end position="485"/>
    </location>
</feature>
<feature type="compositionally biased region" description="Polar residues" evidence="1">
    <location>
        <begin position="1135"/>
        <end position="1146"/>
    </location>
</feature>
<organism evidence="8 9">
    <name type="scientific">Plasmodium reichenowi</name>
    <dbReference type="NCBI Taxonomy" id="5854"/>
    <lineage>
        <taxon>Eukaryota</taxon>
        <taxon>Sar</taxon>
        <taxon>Alveolata</taxon>
        <taxon>Apicomplexa</taxon>
        <taxon>Aconoidasida</taxon>
        <taxon>Haemosporida</taxon>
        <taxon>Plasmodiidae</taxon>
        <taxon>Plasmodium</taxon>
        <taxon>Plasmodium (Laverania)</taxon>
    </lineage>
</organism>
<dbReference type="InterPro" id="IPR041480">
    <property type="entry name" value="CIDR1_gamma"/>
</dbReference>
<feature type="compositionally biased region" description="Low complexity" evidence="1">
    <location>
        <begin position="1224"/>
        <end position="1237"/>
    </location>
</feature>
<feature type="domain" description="Duffy-antigen binding" evidence="3">
    <location>
        <begin position="889"/>
        <end position="985"/>
    </location>
</feature>
<dbReference type="Pfam" id="PF18562">
    <property type="entry name" value="CIDR1_gamma"/>
    <property type="match status" value="1"/>
</dbReference>
<feature type="compositionally biased region" description="Acidic residues" evidence="1">
    <location>
        <begin position="776"/>
        <end position="805"/>
    </location>
</feature>
<proteinExistence type="predicted"/>
<evidence type="ECO:0000259" key="7">
    <source>
        <dbReference type="Pfam" id="PF22672"/>
    </source>
</evidence>
<feature type="domain" description="Duffy-binding-like" evidence="2">
    <location>
        <begin position="1603"/>
        <end position="1746"/>
    </location>
</feature>
<feature type="region of interest" description="Disordered" evidence="1">
    <location>
        <begin position="1059"/>
        <end position="1148"/>
    </location>
</feature>
<dbReference type="Gene3D" id="1.10.1900.40">
    <property type="entry name" value="Acidic terminal segments, variant surface antigen of PfEMP1"/>
    <property type="match status" value="2"/>
</dbReference>
<feature type="compositionally biased region" description="Gly residues" evidence="1">
    <location>
        <begin position="1074"/>
        <end position="1085"/>
    </location>
</feature>
<feature type="region of interest" description="Disordered" evidence="1">
    <location>
        <begin position="1307"/>
        <end position="1330"/>
    </location>
</feature>
<dbReference type="Gene3D" id="1.20.1310.20">
    <property type="entry name" value="Duffy-antigen binding domain"/>
    <property type="match status" value="3"/>
</dbReference>
<feature type="region of interest" description="Disordered" evidence="1">
    <location>
        <begin position="1017"/>
        <end position="1041"/>
    </location>
</feature>
<dbReference type="InterPro" id="IPR054595">
    <property type="entry name" value="DBL_C"/>
</dbReference>
<dbReference type="Pfam" id="PF05424">
    <property type="entry name" value="Duffy_binding"/>
    <property type="match status" value="3"/>
</dbReference>
<protein>
    <submittedName>
        <fullName evidence="8">Erythrocyte membrane protein 1, EMP1</fullName>
    </submittedName>
</protein>
<feature type="domain" description="Duffy-binding-like" evidence="2">
    <location>
        <begin position="601"/>
        <end position="744"/>
    </location>
</feature>
<evidence type="ECO:0000259" key="5">
    <source>
        <dbReference type="Pfam" id="PF15447"/>
    </source>
</evidence>
<dbReference type="FunFam" id="1.20.58.1930:FF:000001">
    <property type="entry name" value="Erythrocyte membrane protein 1, PfEMP1"/>
    <property type="match status" value="1"/>
</dbReference>
<gene>
    <name evidence="8" type="primary">VAR</name>
    <name evidence="8" type="ORF">PRCDC_1240000</name>
</gene>
<dbReference type="FunFam" id="1.20.1310.20:FF:000001">
    <property type="entry name" value="Erythrocyte membrane protein 1, PfEMP1"/>
    <property type="match status" value="1"/>
</dbReference>
<dbReference type="Pfam" id="PF15447">
    <property type="entry name" value="NTS"/>
    <property type="match status" value="1"/>
</dbReference>
<dbReference type="InterPro" id="IPR004258">
    <property type="entry name" value="DBL"/>
</dbReference>
<feature type="region of interest" description="Disordered" evidence="1">
    <location>
        <begin position="747"/>
        <end position="815"/>
    </location>
</feature>
<dbReference type="InterPro" id="IPR044932">
    <property type="entry name" value="PfEMP1_ATS_sf"/>
</dbReference>
<dbReference type="InterPro" id="IPR042202">
    <property type="entry name" value="Duffy-ag-bd_sf"/>
</dbReference>
<sequence>MVTSPITKIGKYSIVSDAKDLLDRIGEGIYKKAKEDAGKYFDELHGKLPDATYPNDPQPVGSTPNNPCQLQYDKHTNVTKGHNKEYPCRNEMEKAERFSHTKGAECDYRKIRDNEKKSNYGACAPFRRLSLCVRNLEHIDATKITTHNLLVDVCQAAKIEGESIRGYYAKYDQQYPGSVSTMCTMLARSFADIGDIIRGKDLYRGDNKENDRLQEQLKKYFKKIYEQLKNKDGAKTRYGGDEPHFYKLREDWWEHNRENVWKAITCAAGGGTYFRRTCGSGENRTPTQDNCRCIGGEVPTYFDYVPQYLRWLHEWAEDFCRKRKKKLQDAIKNCRGEDGSGKEKYCDLNKYDCKKTASGKHDFVKGENCNECYYTCIPFGPWIDNQKEEFIKQKEKYEKEMKKYTNGTNGISRIIRKRRSIASEGYQGYDVDFYNELKEQYSNVDDFLKKLSKEGICESAPHIGNETADPADFTKENWNKTFNHTTYCQACPWCGVDCKSGTCTRNLDTSCQEQIPEKKYDSTNTTDIDVLTGDKTKSDMVQKYRTFCANGANVVDSKIEKWQCHYDDKGNDNKEDDSNNCIIGKWQDFTGKQNVTSYDVFFYRSFTEMLDDSVDWKTQLKKCIDKANAGKCESKCRNKCECYKKWITQKKDEFNKIKDHFRKQKDIDSGYHDITFKYNLKDNFLEDMKNANGDEKAIKRIEELLEKHEKEPEYESTMKTIIEYMFDDALQEIEACLRTHKEKCPEDTAGARILQPTPRSEEDPEAVGDNGHHSDESDDDGSGDENEQSDDEVEAEASEEAETPEEPSQVPQSDVDVCDIVNTILTKDKDALQKACQQKYQYGKERFPNWKCIPTGNTSNTTSESGVRGRRVTREVVRVQTTPSSNGAICIPPRRRKLYVGRLTQWAESQGKGGDTVSDGGSKDGEAVSGESTGDSTGQITSEGSDKSTQASTPSGSHRDPLLTAFVESAAIETFFLWHQYKQLNTPQVEGALGVEGGTSYSDSSGGLFDTFSTRGSGMQAAPTLSLTDSNGRPGPIPPGLPPIQAQPTQQGLIGRDGFPGPFMRSDGPSSWTGGHGLSHLGGGRSNEEEEQTGGQHLLDDTLKARPVQPVPPLNGESSSSLPLTPTLGSPTGENLTPNDPSNLSSGVIPPDFLRQMFYTLGDYRDILVGKTPNGIDEVIVSSSDKDKEGESDMQKIKQAIDDYLKKQSVDSKTASVRPQNRGNRSPSNSVTSPNPSDTKDPTQLRAEWWTDHAPDIWNGMICALTYEDTEEKGGTPTKIKTADSTDLFEKLKNGNDYNSVKLEQNSDTEALASDASRDAPHNSTANGSTTLAEFVTRPAYFRWLEEWGETFCRERAKRLEEVEKGCMEDGNGGKKIQKCSCDGENCKEILSQDYNTISNFNCPSCENSCRSYKKWIKGKKTEYEKQSNAYNGQKGNYVNGSKGARSGNEFYTKLSTWPNAAAFLQRLGPCKNNENGKGTINFDDKDKTFEHTKDCGPCPIFGVKCKNDNCSDNNVEKCQNTKITADNIKNKTDGNEIVMRVSDNSKNGNGFNDLTECDGAGIFKSIRKDQWICDKFCESDVCGLKNADGSIDQKQIILIRELLKRWVEYFLEDYNKIRKQLKPCMKTDKESACQNKCQKRCECVEQWIEKKRAEWETIRKRYVDQYKNEDTEDYKVKHFLQQGIFNDEVLKAIKPCTELRNFEESTHCNGTENSKKKGEHYDLVLCLLDRLQEKAEKCKENHQNSGEKTQTACDTPPNVEDDEEPFEEENQNPENKVKAPNICPETKDETKEEEEETCTPATVTPAGPKGDKGDEDEKKDNADSQPEEPAGEDSKETNPQSEGNPEQTPVLKPEEEAPAPETPSTGGDKKKDKKPSQPIPRVVPQNPQIVDKTPALATSTLAWSVGIGFVALTYWLLKKKTKRPVDLFSVLEIPQNDYGIPTFKSKNRYIPYKSAQYRGKRYIYIEGDSSGDEKYAFMSDTTDITSSESEYEEMDINDIYAPGSPKYKTLIEVVLEPSKRDIQNDIPSDNTSTNKLTDNEWNQLKHDFISNMLQNIQPNDYTSGNSPTNTHPTTSHHNMDQKPFIMSIHDRNLLSGEEYNYDMTTNSGNNDLYSGQNNLYSGVDPTSNKNGPYSGIDLINDSLNSGNQPIDIYDEMLKRKENELFGTEHPKNTSNNSVSKPTNSDPIMNQLDLFHKWLERHRDMCEKWDKGKKEELLDKLKEKWENERHSGNIHPSDNNINSDNIRSDTTPSSKKMLNSDVSIQIHMDNPKPINQFTNMDTILEDLDKTYNEPYYDVQDDIYYDVNDDKTSVDHINMDYNKMDSNNMEEPTEIQIELDVNNHKVVKEKYPIGDVWDI</sequence>
<evidence type="ECO:0000313" key="8">
    <source>
        <dbReference type="EMBL" id="CDO65682.1"/>
    </source>
</evidence>
<evidence type="ECO:0000256" key="1">
    <source>
        <dbReference type="SAM" id="MobiDB-lite"/>
    </source>
</evidence>
<feature type="compositionally biased region" description="Polar residues" evidence="1">
    <location>
        <begin position="1211"/>
        <end position="1223"/>
    </location>
</feature>
<feature type="region of interest" description="Disordered" evidence="1">
    <location>
        <begin position="2228"/>
        <end position="2255"/>
    </location>
</feature>
<dbReference type="Gene3D" id="1.20.58.1930">
    <property type="match status" value="1"/>
</dbReference>
<evidence type="ECO:0000259" key="2">
    <source>
        <dbReference type="Pfam" id="PF03011"/>
    </source>
</evidence>
<dbReference type="Pfam" id="PF22672">
    <property type="entry name" value="DBL_C"/>
    <property type="match status" value="2"/>
</dbReference>
<dbReference type="GO" id="GO:0016020">
    <property type="term" value="C:membrane"/>
    <property type="evidence" value="ECO:0007669"/>
    <property type="project" value="InterPro"/>
</dbReference>
<feature type="compositionally biased region" description="Acidic residues" evidence="1">
    <location>
        <begin position="1760"/>
        <end position="1772"/>
    </location>
</feature>
<dbReference type="FunFam" id="1.20.58.830:FF:000001">
    <property type="entry name" value="Erythrocyte membrane protein 1, PfEMP1"/>
    <property type="match status" value="1"/>
</dbReference>
<feature type="compositionally biased region" description="Polar residues" evidence="1">
    <location>
        <begin position="930"/>
        <end position="956"/>
    </location>
</feature>
<dbReference type="PhylomeDB" id="A0A060S1I4"/>
<feature type="domain" description="Duffy-binding-like" evidence="7">
    <location>
        <begin position="1347"/>
        <end position="1494"/>
    </location>
</feature>
<dbReference type="Pfam" id="PF03011">
    <property type="entry name" value="PFEMP"/>
    <property type="match status" value="2"/>
</dbReference>
<dbReference type="SUPFAM" id="SSF140924">
    <property type="entry name" value="Duffy binding domain-like"/>
    <property type="match status" value="4"/>
</dbReference>
<feature type="compositionally biased region" description="Polar residues" evidence="1">
    <location>
        <begin position="2173"/>
        <end position="2187"/>
    </location>
</feature>
<feature type="domain" description="Duffy-antigen binding" evidence="3">
    <location>
        <begin position="1148"/>
        <end position="1279"/>
    </location>
</feature>
<feature type="compositionally biased region" description="Polar residues" evidence="1">
    <location>
        <begin position="1838"/>
        <end position="1848"/>
    </location>
</feature>
<feature type="region of interest" description="Disordered" evidence="1">
    <location>
        <begin position="2167"/>
        <end position="2187"/>
    </location>
</feature>